<accession>A0A073CDG0</accession>
<evidence type="ECO:0000256" key="2">
    <source>
        <dbReference type="HAMAP-Rule" id="MF_02101"/>
    </source>
</evidence>
<dbReference type="STRING" id="388467.A19Y_1226"/>
<keyword evidence="4" id="KW-1185">Reference proteome</keyword>
<dbReference type="Proteomes" id="UP000027395">
    <property type="component" value="Chromosome"/>
</dbReference>
<dbReference type="SUPFAM" id="SSF54637">
    <property type="entry name" value="Thioesterase/thiol ester dehydrase-isomerase"/>
    <property type="match status" value="1"/>
</dbReference>
<sequence length="143" mass="16538">MTDLGYIYKRIIRFQDTDAAGVVYFANILAMGHEAYEASLNQAEVNLKSFFVNPDFAIPIVHASVDFRFPLFCGDQVLIELNPEIINENSFKIQYKIRLDNSDQLIAEAITKHICINPKTRQRQPLPHAIIHWLEKYKEGWIS</sequence>
<gene>
    <name evidence="3" type="ORF">A19Y_1226</name>
</gene>
<evidence type="ECO:0000256" key="1">
    <source>
        <dbReference type="ARBA" id="ARBA00022801"/>
    </source>
</evidence>
<dbReference type="HAMAP" id="MF_02101">
    <property type="entry name" value="DHNA_CoA_hydrolase"/>
    <property type="match status" value="1"/>
</dbReference>
<dbReference type="PATRIC" id="fig|388467.6.peg.1165"/>
<dbReference type="GO" id="GO:0042372">
    <property type="term" value="P:phylloquinone biosynthetic process"/>
    <property type="evidence" value="ECO:0007669"/>
    <property type="project" value="UniProtKB-UniRule"/>
</dbReference>
<dbReference type="HOGENOM" id="CLU_101141_5_3_3"/>
<name>A0A073CDG0_PLAA1</name>
<dbReference type="UniPathway" id="UPA00995"/>
<evidence type="ECO:0000313" key="3">
    <source>
        <dbReference type="EMBL" id="KEI66304.1"/>
    </source>
</evidence>
<dbReference type="InterPro" id="IPR022829">
    <property type="entry name" value="DHNA_CoA_hydrolase"/>
</dbReference>
<evidence type="ECO:0000313" key="4">
    <source>
        <dbReference type="Proteomes" id="UP000027395"/>
    </source>
</evidence>
<comment type="function">
    <text evidence="2">Catalyzes the hydrolysis of 1,4-dihydroxy-2-naphthoyl-CoA (DHNA-CoA) to 1,4-dihydroxy-2-naphthoate (DHNA), a reaction involved in phylloquinone (vitamin K1) biosynthesis.</text>
</comment>
<comment type="pathway">
    <text evidence="2">Cofactor biosynthesis; phylloquinone biosynthesis.</text>
</comment>
<dbReference type="eggNOG" id="COG0824">
    <property type="taxonomic scope" value="Bacteria"/>
</dbReference>
<keyword evidence="1 2" id="KW-0378">Hydrolase</keyword>
<dbReference type="EMBL" id="CM002803">
    <property type="protein sequence ID" value="KEI66304.1"/>
    <property type="molecule type" value="Genomic_DNA"/>
</dbReference>
<dbReference type="InterPro" id="IPR029069">
    <property type="entry name" value="HotDog_dom_sf"/>
</dbReference>
<dbReference type="RefSeq" id="WP_227350300.1">
    <property type="nucleotide sequence ID" value="NZ_CM002803.1"/>
</dbReference>
<protein>
    <recommendedName>
        <fullName evidence="2">1,4-dihydroxy-2-naphthoyl-CoA hydrolase</fullName>
        <shortName evidence="2">DHNA-CoA hydrolase</shortName>
        <ecNumber evidence="2">3.1.2.28</ecNumber>
    </recommendedName>
    <alternativeName>
        <fullName evidence="2">DHNA-CoA thioesterase</fullName>
    </alternativeName>
</protein>
<dbReference type="GO" id="GO:0061522">
    <property type="term" value="F:1,4-dihydroxy-2-naphthoyl-CoA thioesterase activity"/>
    <property type="evidence" value="ECO:0007669"/>
    <property type="project" value="UniProtKB-EC"/>
</dbReference>
<dbReference type="GeneID" id="77287453"/>
<organism evidence="3 4">
    <name type="scientific">Planktothrix agardhii (strain NIVA-CYA 126/8)</name>
    <dbReference type="NCBI Taxonomy" id="388467"/>
    <lineage>
        <taxon>Bacteria</taxon>
        <taxon>Bacillati</taxon>
        <taxon>Cyanobacteriota</taxon>
        <taxon>Cyanophyceae</taxon>
        <taxon>Oscillatoriophycideae</taxon>
        <taxon>Oscillatoriales</taxon>
        <taxon>Microcoleaceae</taxon>
        <taxon>Planktothrix</taxon>
    </lineage>
</organism>
<comment type="similarity">
    <text evidence="2">Belongs to the 4-hydroxybenzoyl-CoA thioesterase family. DHNA-CoA hydrolase subfamily.</text>
</comment>
<proteinExistence type="inferred from homology"/>
<reference evidence="3 4" key="1">
    <citation type="journal article" date="2014" name="Appl. Environ. Microbiol.">
        <title>Elucidation of insertion elements encoded on plasmids and in vitro construction of shuttle vectors from the toxic cyanobacterium Planktothrix.</title>
        <authorList>
            <person name="Christiansen G."/>
            <person name="Goesmann A."/>
            <person name="Kurmayer R."/>
        </authorList>
    </citation>
    <scope>NUCLEOTIDE SEQUENCE [LARGE SCALE GENOMIC DNA]</scope>
    <source>
        <strain evidence="3 4">NIVA-CYA 126/8</strain>
    </source>
</reference>
<dbReference type="Gene3D" id="3.10.129.10">
    <property type="entry name" value="Hotdog Thioesterase"/>
    <property type="match status" value="1"/>
</dbReference>
<dbReference type="UniPathway" id="UPA01057">
    <property type="reaction ID" value="UER01033"/>
</dbReference>
<dbReference type="AlphaFoldDB" id="A0A073CDG0"/>
<comment type="pathway">
    <text evidence="2">Quinol/quinone metabolism; 1,4-dihydroxy-2-naphthoate biosynthesis; 1,4-dihydroxy-2-naphthoate from chorismate: step 7/7.</text>
</comment>
<dbReference type="Pfam" id="PF13279">
    <property type="entry name" value="4HBT_2"/>
    <property type="match status" value="1"/>
</dbReference>
<dbReference type="EC" id="3.1.2.28" evidence="2"/>
<dbReference type="CDD" id="cd00586">
    <property type="entry name" value="4HBT"/>
    <property type="match status" value="1"/>
</dbReference>
<comment type="catalytic activity">
    <reaction evidence="2">
        <text>1,4-dihydroxy-2-naphthoyl-CoA + H2O = 1,4-dihydroxy-2-naphthoate + CoA + H(+)</text>
        <dbReference type="Rhea" id="RHEA:26309"/>
        <dbReference type="ChEBI" id="CHEBI:11173"/>
        <dbReference type="ChEBI" id="CHEBI:15377"/>
        <dbReference type="ChEBI" id="CHEBI:15378"/>
        <dbReference type="ChEBI" id="CHEBI:57287"/>
        <dbReference type="ChEBI" id="CHEBI:58897"/>
        <dbReference type="EC" id="3.1.2.28"/>
    </reaction>
</comment>
<feature type="active site" evidence="2">
    <location>
        <position position="18"/>
    </location>
</feature>